<dbReference type="InterPro" id="IPR027417">
    <property type="entry name" value="P-loop_NTPase"/>
</dbReference>
<dbReference type="GO" id="GO:0006281">
    <property type="term" value="P:DNA repair"/>
    <property type="evidence" value="ECO:0007669"/>
    <property type="project" value="UniProtKB-KW"/>
</dbReference>
<keyword evidence="2" id="KW-0472">Membrane</keyword>
<organism evidence="4 5">
    <name type="scientific">Zea mays</name>
    <name type="common">Maize</name>
    <dbReference type="NCBI Taxonomy" id="4577"/>
    <lineage>
        <taxon>Eukaryota</taxon>
        <taxon>Viridiplantae</taxon>
        <taxon>Streptophyta</taxon>
        <taxon>Embryophyta</taxon>
        <taxon>Tracheophyta</taxon>
        <taxon>Spermatophyta</taxon>
        <taxon>Magnoliopsida</taxon>
        <taxon>Liliopsida</taxon>
        <taxon>Poales</taxon>
        <taxon>Poaceae</taxon>
        <taxon>PACMAD clade</taxon>
        <taxon>Panicoideae</taxon>
        <taxon>Andropogonodae</taxon>
        <taxon>Andropogoneae</taxon>
        <taxon>Tripsacinae</taxon>
        <taxon>Zea</taxon>
    </lineage>
</organism>
<dbReference type="AlphaFoldDB" id="A0A3L6DMT1"/>
<keyword evidence="1" id="KW-0347">Helicase</keyword>
<dbReference type="GO" id="GO:0005524">
    <property type="term" value="F:ATP binding"/>
    <property type="evidence" value="ECO:0007669"/>
    <property type="project" value="UniProtKB-KW"/>
</dbReference>
<comment type="similarity">
    <text evidence="1">Belongs to the helicase family.</text>
</comment>
<proteinExistence type="inferred from homology"/>
<dbReference type="InterPro" id="IPR010285">
    <property type="entry name" value="DNA_helicase_pif1-like_DEAD"/>
</dbReference>
<evidence type="ECO:0000256" key="2">
    <source>
        <dbReference type="SAM" id="Phobius"/>
    </source>
</evidence>
<keyword evidence="2" id="KW-0812">Transmembrane</keyword>
<keyword evidence="1" id="KW-0233">DNA recombination</keyword>
<name>A0A3L6DMT1_MAIZE</name>
<keyword evidence="1" id="KW-0234">DNA repair</keyword>
<dbReference type="PANTHER" id="PTHR10492:SF90">
    <property type="entry name" value="ATP-DEPENDENT DNA HELICASE"/>
    <property type="match status" value="1"/>
</dbReference>
<comment type="caution">
    <text evidence="4">The sequence shown here is derived from an EMBL/GenBank/DDBJ whole genome shotgun (WGS) entry which is preliminary data.</text>
</comment>
<sequence>MLLMIVKCTKSYEDLRTYNNMLHPTFKEACKAHGLFNDDNEWYNAFDEVARWATSEQLRHLFVTMLIYCEVGDEPTFFEKVWQLLADDIQYNMRKTLNLPSYQMPINEIRDHLLDKLSILFNKCDSNIRDYNLPLKTNSAGSSYGNRYIEEELSYNFNALLSEAQNLHMKLNEQQLYAFNTIVHIVLSNISGFFFLSGYGGTRNTFLWNTIVTHLRAQKRIVFVASSGVASLLLSGGRTTHSRFKIPCEMDETSICDIKEVQSLPS</sequence>
<dbReference type="GO" id="GO:0043139">
    <property type="term" value="F:5'-3' DNA helicase activity"/>
    <property type="evidence" value="ECO:0007669"/>
    <property type="project" value="UniProtKB-EC"/>
</dbReference>
<dbReference type="EC" id="5.6.2.3" evidence="1"/>
<reference evidence="4 5" key="1">
    <citation type="journal article" date="2018" name="Nat. Genet.">
        <title>Extensive intraspecific gene order and gene structural variations between Mo17 and other maize genomes.</title>
        <authorList>
            <person name="Sun S."/>
            <person name="Zhou Y."/>
            <person name="Chen J."/>
            <person name="Shi J."/>
            <person name="Zhao H."/>
            <person name="Zhao H."/>
            <person name="Song W."/>
            <person name="Zhang M."/>
            <person name="Cui Y."/>
            <person name="Dong X."/>
            <person name="Liu H."/>
            <person name="Ma X."/>
            <person name="Jiao Y."/>
            <person name="Wang B."/>
            <person name="Wei X."/>
            <person name="Stein J.C."/>
            <person name="Glaubitz J.C."/>
            <person name="Lu F."/>
            <person name="Yu G."/>
            <person name="Liang C."/>
            <person name="Fengler K."/>
            <person name="Li B."/>
            <person name="Rafalski A."/>
            <person name="Schnable P.S."/>
            <person name="Ware D.H."/>
            <person name="Buckler E.S."/>
            <person name="Lai J."/>
        </authorList>
    </citation>
    <scope>NUCLEOTIDE SEQUENCE [LARGE SCALE GENOMIC DNA]</scope>
    <source>
        <strain evidence="5">cv. Missouri 17</strain>
        <tissue evidence="4">Seedling</tissue>
    </source>
</reference>
<protein>
    <recommendedName>
        <fullName evidence="1">ATP-dependent DNA helicase</fullName>
        <ecNumber evidence="1">5.6.2.3</ecNumber>
    </recommendedName>
</protein>
<evidence type="ECO:0000256" key="1">
    <source>
        <dbReference type="RuleBase" id="RU363044"/>
    </source>
</evidence>
<dbReference type="GO" id="GO:0006310">
    <property type="term" value="P:DNA recombination"/>
    <property type="evidence" value="ECO:0007669"/>
    <property type="project" value="UniProtKB-KW"/>
</dbReference>
<keyword evidence="1" id="KW-0227">DNA damage</keyword>
<comment type="catalytic activity">
    <reaction evidence="1">
        <text>ATP + H2O = ADP + phosphate + H(+)</text>
        <dbReference type="Rhea" id="RHEA:13065"/>
        <dbReference type="ChEBI" id="CHEBI:15377"/>
        <dbReference type="ChEBI" id="CHEBI:15378"/>
        <dbReference type="ChEBI" id="CHEBI:30616"/>
        <dbReference type="ChEBI" id="CHEBI:43474"/>
        <dbReference type="ChEBI" id="CHEBI:456216"/>
        <dbReference type="EC" id="5.6.2.3"/>
    </reaction>
</comment>
<dbReference type="GO" id="GO:0000723">
    <property type="term" value="P:telomere maintenance"/>
    <property type="evidence" value="ECO:0007669"/>
    <property type="project" value="InterPro"/>
</dbReference>
<gene>
    <name evidence="4" type="ORF">Zm00014a_012305</name>
</gene>
<feature type="transmembrane region" description="Helical" evidence="2">
    <location>
        <begin position="176"/>
        <end position="200"/>
    </location>
</feature>
<accession>A0A3L6DMT1</accession>
<evidence type="ECO:0000313" key="4">
    <source>
        <dbReference type="EMBL" id="PWZ09403.1"/>
    </source>
</evidence>
<keyword evidence="1" id="KW-0378">Hydrolase</keyword>
<evidence type="ECO:0000313" key="5">
    <source>
        <dbReference type="Proteomes" id="UP000251960"/>
    </source>
</evidence>
<evidence type="ECO:0000259" key="3">
    <source>
        <dbReference type="Pfam" id="PF05970"/>
    </source>
</evidence>
<dbReference type="PANTHER" id="PTHR10492">
    <property type="match status" value="1"/>
</dbReference>
<keyword evidence="1" id="KW-0067">ATP-binding</keyword>
<dbReference type="Proteomes" id="UP000251960">
    <property type="component" value="Chromosome 8"/>
</dbReference>
<dbReference type="Gene3D" id="3.40.50.300">
    <property type="entry name" value="P-loop containing nucleotide triphosphate hydrolases"/>
    <property type="match status" value="1"/>
</dbReference>
<keyword evidence="2" id="KW-1133">Transmembrane helix</keyword>
<dbReference type="Pfam" id="PF05970">
    <property type="entry name" value="PIF1"/>
    <property type="match status" value="1"/>
</dbReference>
<dbReference type="GO" id="GO:0016887">
    <property type="term" value="F:ATP hydrolysis activity"/>
    <property type="evidence" value="ECO:0007669"/>
    <property type="project" value="RHEA"/>
</dbReference>
<dbReference type="EMBL" id="NCVQ01000009">
    <property type="protein sequence ID" value="PWZ09403.1"/>
    <property type="molecule type" value="Genomic_DNA"/>
</dbReference>
<comment type="cofactor">
    <cofactor evidence="1">
        <name>Mg(2+)</name>
        <dbReference type="ChEBI" id="CHEBI:18420"/>
    </cofactor>
</comment>
<keyword evidence="1" id="KW-0547">Nucleotide-binding</keyword>
<feature type="domain" description="DNA helicase Pif1-like DEAD-box helicase" evidence="3">
    <location>
        <begin position="170"/>
        <end position="261"/>
    </location>
</feature>